<dbReference type="AlphaFoldDB" id="A0A0A9F7X9"/>
<organism evidence="1">
    <name type="scientific">Arundo donax</name>
    <name type="common">Giant reed</name>
    <name type="synonym">Donax arundinaceus</name>
    <dbReference type="NCBI Taxonomy" id="35708"/>
    <lineage>
        <taxon>Eukaryota</taxon>
        <taxon>Viridiplantae</taxon>
        <taxon>Streptophyta</taxon>
        <taxon>Embryophyta</taxon>
        <taxon>Tracheophyta</taxon>
        <taxon>Spermatophyta</taxon>
        <taxon>Magnoliopsida</taxon>
        <taxon>Liliopsida</taxon>
        <taxon>Poales</taxon>
        <taxon>Poaceae</taxon>
        <taxon>PACMAD clade</taxon>
        <taxon>Arundinoideae</taxon>
        <taxon>Arundineae</taxon>
        <taxon>Arundo</taxon>
    </lineage>
</organism>
<accession>A0A0A9F7X9</accession>
<dbReference type="EMBL" id="GBRH01189444">
    <property type="protein sequence ID" value="JAE08452.1"/>
    <property type="molecule type" value="Transcribed_RNA"/>
</dbReference>
<protein>
    <submittedName>
        <fullName evidence="1">Uncharacterized protein</fullName>
    </submittedName>
</protein>
<reference evidence="1" key="1">
    <citation type="submission" date="2014-09" db="EMBL/GenBank/DDBJ databases">
        <authorList>
            <person name="Magalhaes I.L.F."/>
            <person name="Oliveira U."/>
            <person name="Santos F.R."/>
            <person name="Vidigal T.H.D.A."/>
            <person name="Brescovit A.D."/>
            <person name="Santos A.J."/>
        </authorList>
    </citation>
    <scope>NUCLEOTIDE SEQUENCE</scope>
    <source>
        <tissue evidence="1">Shoot tissue taken approximately 20 cm above the soil surface</tissue>
    </source>
</reference>
<evidence type="ECO:0000313" key="1">
    <source>
        <dbReference type="EMBL" id="JAE08452.1"/>
    </source>
</evidence>
<proteinExistence type="predicted"/>
<reference evidence="1" key="2">
    <citation type="journal article" date="2015" name="Data Brief">
        <title>Shoot transcriptome of the giant reed, Arundo donax.</title>
        <authorList>
            <person name="Barrero R.A."/>
            <person name="Guerrero F.D."/>
            <person name="Moolhuijzen P."/>
            <person name="Goolsby J.A."/>
            <person name="Tidwell J."/>
            <person name="Bellgard S.E."/>
            <person name="Bellgard M.I."/>
        </authorList>
    </citation>
    <scope>NUCLEOTIDE SEQUENCE</scope>
    <source>
        <tissue evidence="1">Shoot tissue taken approximately 20 cm above the soil surface</tissue>
    </source>
</reference>
<name>A0A0A9F7X9_ARUDO</name>
<sequence>MASPGRAAYLVKLNHTKRRPLRPSELHLRPGTRRTRARVCIFFPAPLSH</sequence>